<organism evidence="2 3">
    <name type="scientific">Cellulophaga geojensis KL-A</name>
    <dbReference type="NCBI Taxonomy" id="1328323"/>
    <lineage>
        <taxon>Bacteria</taxon>
        <taxon>Pseudomonadati</taxon>
        <taxon>Bacteroidota</taxon>
        <taxon>Flavobacteriia</taxon>
        <taxon>Flavobacteriales</taxon>
        <taxon>Flavobacteriaceae</taxon>
        <taxon>Cellulophaga</taxon>
    </lineage>
</organism>
<proteinExistence type="predicted"/>
<dbReference type="EMBL" id="ARZX01000027">
    <property type="protein sequence ID" value="EWH11437.1"/>
    <property type="molecule type" value="Genomic_DNA"/>
</dbReference>
<reference evidence="2 3" key="1">
    <citation type="journal article" date="2014" name="Genome Announc.">
        <title>Draft Genome Sequence of the Carrageenan-Degrading Bacterium Cellulophaga sp. Strain KL-A, Isolated from Decaying Marine Algae.</title>
        <authorList>
            <person name="Shan D."/>
            <person name="Ying J."/>
            <person name="Li X."/>
            <person name="Gao Z."/>
            <person name="Wei G."/>
            <person name="Shao Z."/>
        </authorList>
    </citation>
    <scope>NUCLEOTIDE SEQUENCE [LARGE SCALE GENOMIC DNA]</scope>
    <source>
        <strain evidence="2 3">KL-A</strain>
    </source>
</reference>
<evidence type="ECO:0000313" key="3">
    <source>
        <dbReference type="Proteomes" id="UP000019275"/>
    </source>
</evidence>
<name>A0ABN0RK31_9FLAO</name>
<accession>A0ABN0RK31</accession>
<comment type="caution">
    <text evidence="2">The sequence shown here is derived from an EMBL/GenBank/DDBJ whole genome shotgun (WGS) entry which is preliminary data.</text>
</comment>
<evidence type="ECO:0000259" key="1">
    <source>
        <dbReference type="Pfam" id="PF14411"/>
    </source>
</evidence>
<evidence type="ECO:0000313" key="2">
    <source>
        <dbReference type="EMBL" id="EWH11437.1"/>
    </source>
</evidence>
<feature type="domain" description="LHH" evidence="1">
    <location>
        <begin position="69"/>
        <end position="156"/>
    </location>
</feature>
<dbReference type="Proteomes" id="UP000019275">
    <property type="component" value="Unassembled WGS sequence"/>
</dbReference>
<keyword evidence="3" id="KW-1185">Reference proteome</keyword>
<protein>
    <submittedName>
        <fullName evidence="2">Rhs family protein</fullName>
    </submittedName>
</protein>
<dbReference type="InterPro" id="IPR026834">
    <property type="entry name" value="LHH"/>
</dbReference>
<dbReference type="Pfam" id="PF14411">
    <property type="entry name" value="LHH"/>
    <property type="match status" value="1"/>
</dbReference>
<gene>
    <name evidence="2" type="ORF">KLA_15610</name>
</gene>
<sequence length="162" mass="17874">MASGEPNFYAYVSDSNSWVDVFGLSGFFTPSTFQAPSVSSGGTGNNYKVFQQDIDWNATFNKKGGGIETNLDKALRGDAPLVNKNGNWEVINLHHSRQQGKGPLFELSQSTHLYSNNSNGRKALHPFSPNKNPLDPVGDRNIFDVDREAYWKERASKVKGCG</sequence>